<accession>A0A2N1PQ83</accession>
<proteinExistence type="predicted"/>
<dbReference type="EMBL" id="PGXC01000005">
    <property type="protein sequence ID" value="PKK90442.1"/>
    <property type="molecule type" value="Genomic_DNA"/>
</dbReference>
<protein>
    <submittedName>
        <fullName evidence="2">Uncharacterized protein</fullName>
    </submittedName>
</protein>
<comment type="caution">
    <text evidence="2">The sequence shown here is derived from an EMBL/GenBank/DDBJ whole genome shotgun (WGS) entry which is preliminary data.</text>
</comment>
<evidence type="ECO:0000256" key="1">
    <source>
        <dbReference type="SAM" id="MobiDB-lite"/>
    </source>
</evidence>
<feature type="region of interest" description="Disordered" evidence="1">
    <location>
        <begin position="1"/>
        <end position="44"/>
    </location>
</feature>
<evidence type="ECO:0000313" key="3">
    <source>
        <dbReference type="Proteomes" id="UP000233256"/>
    </source>
</evidence>
<feature type="compositionally biased region" description="Polar residues" evidence="1">
    <location>
        <begin position="23"/>
        <end position="32"/>
    </location>
</feature>
<organism evidence="2 3">
    <name type="scientific">Candidatus Wallbacteria bacterium HGW-Wallbacteria-1</name>
    <dbReference type="NCBI Taxonomy" id="2013854"/>
    <lineage>
        <taxon>Bacteria</taxon>
        <taxon>Candidatus Walliibacteriota</taxon>
    </lineage>
</organism>
<name>A0A2N1PQ83_9BACT</name>
<gene>
    <name evidence="2" type="ORF">CVV64_08740</name>
</gene>
<sequence>MSEGFSSSEKSLRANMLGGAGGTSDSTPSAPMSSALPDEAPFPSPAPRFAFCAAYLAYLEYSS</sequence>
<dbReference type="AlphaFoldDB" id="A0A2N1PQ83"/>
<reference evidence="2 3" key="1">
    <citation type="journal article" date="2017" name="ISME J.">
        <title>Potential for microbial H2 and metal transformations associated with novel bacteria and archaea in deep terrestrial subsurface sediments.</title>
        <authorList>
            <person name="Hernsdorf A.W."/>
            <person name="Amano Y."/>
            <person name="Miyakawa K."/>
            <person name="Ise K."/>
            <person name="Suzuki Y."/>
            <person name="Anantharaman K."/>
            <person name="Probst A."/>
            <person name="Burstein D."/>
            <person name="Thomas B.C."/>
            <person name="Banfield J.F."/>
        </authorList>
    </citation>
    <scope>NUCLEOTIDE SEQUENCE [LARGE SCALE GENOMIC DNA]</scope>
    <source>
        <strain evidence="2">HGW-Wallbacteria-1</strain>
    </source>
</reference>
<evidence type="ECO:0000313" key="2">
    <source>
        <dbReference type="EMBL" id="PKK90442.1"/>
    </source>
</evidence>
<dbReference type="Proteomes" id="UP000233256">
    <property type="component" value="Unassembled WGS sequence"/>
</dbReference>